<protein>
    <recommendedName>
        <fullName evidence="2">histidine kinase</fullName>
        <ecNumber evidence="2">2.7.13.3</ecNumber>
    </recommendedName>
</protein>
<dbReference type="PROSITE" id="PS50112">
    <property type="entry name" value="PAS"/>
    <property type="match status" value="1"/>
</dbReference>
<dbReference type="Pfam" id="PF13185">
    <property type="entry name" value="GAF_2"/>
    <property type="match status" value="1"/>
</dbReference>
<dbReference type="InterPro" id="IPR029016">
    <property type="entry name" value="GAF-like_dom_sf"/>
</dbReference>
<dbReference type="InterPro" id="IPR035965">
    <property type="entry name" value="PAS-like_dom_sf"/>
</dbReference>
<evidence type="ECO:0000313" key="11">
    <source>
        <dbReference type="EMBL" id="MVN92476.1"/>
    </source>
</evidence>
<dbReference type="Gene3D" id="3.30.565.10">
    <property type="entry name" value="Histidine kinase-like ATPase, C-terminal domain"/>
    <property type="match status" value="1"/>
</dbReference>
<dbReference type="Gene3D" id="1.10.287.130">
    <property type="match status" value="1"/>
</dbReference>
<dbReference type="SMART" id="SM00086">
    <property type="entry name" value="PAC"/>
    <property type="match status" value="2"/>
</dbReference>
<name>A0A6I4IG14_9SPHI</name>
<keyword evidence="12" id="KW-1185">Reference proteome</keyword>
<dbReference type="InterPro" id="IPR004358">
    <property type="entry name" value="Sig_transdc_His_kin-like_C"/>
</dbReference>
<feature type="domain" description="PAS" evidence="9">
    <location>
        <begin position="146"/>
        <end position="216"/>
    </location>
</feature>
<dbReference type="SUPFAM" id="SSF55874">
    <property type="entry name" value="ATPase domain of HSP90 chaperone/DNA topoisomerase II/histidine kinase"/>
    <property type="match status" value="1"/>
</dbReference>
<dbReference type="InterPro" id="IPR003594">
    <property type="entry name" value="HATPase_dom"/>
</dbReference>
<dbReference type="PANTHER" id="PTHR43047">
    <property type="entry name" value="TWO-COMPONENT HISTIDINE PROTEIN KINASE"/>
    <property type="match status" value="1"/>
</dbReference>
<dbReference type="InterPro" id="IPR000700">
    <property type="entry name" value="PAS-assoc_C"/>
</dbReference>
<dbReference type="SMART" id="SM00065">
    <property type="entry name" value="GAF"/>
    <property type="match status" value="1"/>
</dbReference>
<dbReference type="SMART" id="SM00388">
    <property type="entry name" value="HisKA"/>
    <property type="match status" value="1"/>
</dbReference>
<dbReference type="InterPro" id="IPR000014">
    <property type="entry name" value="PAS"/>
</dbReference>
<comment type="caution">
    <text evidence="11">The sequence shown here is derived from an EMBL/GenBank/DDBJ whole genome shotgun (WGS) entry which is preliminary data.</text>
</comment>
<dbReference type="SMART" id="SM00091">
    <property type="entry name" value="PAS"/>
    <property type="match status" value="2"/>
</dbReference>
<keyword evidence="5" id="KW-0418">Kinase</keyword>
<evidence type="ECO:0000256" key="4">
    <source>
        <dbReference type="ARBA" id="ARBA00022679"/>
    </source>
</evidence>
<evidence type="ECO:0000313" key="12">
    <source>
        <dbReference type="Proteomes" id="UP000434850"/>
    </source>
</evidence>
<comment type="catalytic activity">
    <reaction evidence="1">
        <text>ATP + protein L-histidine = ADP + protein N-phospho-L-histidine.</text>
        <dbReference type="EC" id="2.7.13.3"/>
    </reaction>
</comment>
<dbReference type="PRINTS" id="PR00344">
    <property type="entry name" value="BCTRLSENSOR"/>
</dbReference>
<dbReference type="SUPFAM" id="SSF55785">
    <property type="entry name" value="PYP-like sensor domain (PAS domain)"/>
    <property type="match status" value="2"/>
</dbReference>
<dbReference type="AlphaFoldDB" id="A0A6I4IG14"/>
<dbReference type="GO" id="GO:0009927">
    <property type="term" value="F:histidine phosphotransfer kinase activity"/>
    <property type="evidence" value="ECO:0007669"/>
    <property type="project" value="TreeGrafter"/>
</dbReference>
<keyword evidence="3" id="KW-0597">Phosphoprotein</keyword>
<evidence type="ECO:0000256" key="3">
    <source>
        <dbReference type="ARBA" id="ARBA00022553"/>
    </source>
</evidence>
<accession>A0A6I4IG14</accession>
<dbReference type="SUPFAM" id="SSF55781">
    <property type="entry name" value="GAF domain-like"/>
    <property type="match status" value="1"/>
</dbReference>
<dbReference type="CDD" id="cd00075">
    <property type="entry name" value="HATPase"/>
    <property type="match status" value="1"/>
</dbReference>
<dbReference type="EC" id="2.7.13.3" evidence="2"/>
<feature type="domain" description="PAC" evidence="10">
    <location>
        <begin position="219"/>
        <end position="271"/>
    </location>
</feature>
<dbReference type="Pfam" id="PF02518">
    <property type="entry name" value="HATPase_c"/>
    <property type="match status" value="1"/>
</dbReference>
<dbReference type="InterPro" id="IPR005467">
    <property type="entry name" value="His_kinase_dom"/>
</dbReference>
<reference evidence="11 12" key="1">
    <citation type="submission" date="2019-12" db="EMBL/GenBank/DDBJ databases">
        <title>Mucilaginibacter sp. HME9299 genome sequencing and assembly.</title>
        <authorList>
            <person name="Kang H."/>
            <person name="Kim H."/>
            <person name="Joh K."/>
        </authorList>
    </citation>
    <scope>NUCLEOTIDE SEQUENCE [LARGE SCALE GENOMIC DNA]</scope>
    <source>
        <strain evidence="11 12">HME9299</strain>
    </source>
</reference>
<dbReference type="RefSeq" id="WP_157542788.1">
    <property type="nucleotide sequence ID" value="NZ_WQLA01000006.1"/>
</dbReference>
<dbReference type="GO" id="GO:0006355">
    <property type="term" value="P:regulation of DNA-templated transcription"/>
    <property type="evidence" value="ECO:0007669"/>
    <property type="project" value="InterPro"/>
</dbReference>
<evidence type="ECO:0000256" key="6">
    <source>
        <dbReference type="ARBA" id="ARBA00023012"/>
    </source>
</evidence>
<dbReference type="InterPro" id="IPR001610">
    <property type="entry name" value="PAC"/>
</dbReference>
<sequence length="669" mass="74112">MIDNSSGNRVPSPVSGFTSNSLNYNNMLESIPVAIYTCNALGYITAFNNAAKTLWGFAPVTGKDQWCPSCKFYDHHNEPLPAGLSPMARAAEQGQIVEQVIIMQRPDGSRIKMRSHCVPQFEENRTLQGIIVTLIDVTHEEGNISKQARLAAIVDSSDDTILSKTLQGIITSWNKAAERMFGYTQAEAIGKHISMLIPMSRLSEEEYIIGQIAQGNRVEHFETIRVTKHGKEIPISLSVSPIKDESGNIIGASKIARDISTQKQAEDAMAEYARRLEVINQVIKQISDELDLNKILQKVIDATTELTAAQAGTFFYKKANSNGHFDLVCSYAHNTTKQQYNNEQILTSPLFSNPQVLRVANFKQNSSALLSNLFSGLGLNNKTSLVSCLTVPVVSRLGEVIGVLFFEHAEEGKFTAEHEDIVIPIAAQAAIGIDNAGLYEEVKFLNEKKDEFIGLASHELKTPLTSINGYLQILDRTEKNEGSRKFVTKTIQQVKKLNALVSDLLDVSKIEAGKLQFVNQVFNIGTLLDDVIELIQLSHTTHQIVLKSVIENVNIHGDPHRIEQVLINLLTNAIKYSHGASKVEVSMEFEDDKVTIGIRDFGIGIPEEKFSQIFSRFFRVEELNPHISGLGIGLYISHEIVARHNGKIWVESVMGQGSTFWLQLPTGIA</sequence>
<dbReference type="InterPro" id="IPR036890">
    <property type="entry name" value="HATPase_C_sf"/>
</dbReference>
<dbReference type="Gene3D" id="3.30.450.20">
    <property type="entry name" value="PAS domain"/>
    <property type="match status" value="2"/>
</dbReference>
<evidence type="ECO:0000256" key="2">
    <source>
        <dbReference type="ARBA" id="ARBA00012438"/>
    </source>
</evidence>
<dbReference type="InterPro" id="IPR003018">
    <property type="entry name" value="GAF"/>
</dbReference>
<dbReference type="PANTHER" id="PTHR43047:SF72">
    <property type="entry name" value="OSMOSENSING HISTIDINE PROTEIN KINASE SLN1"/>
    <property type="match status" value="1"/>
</dbReference>
<dbReference type="Pfam" id="PF00989">
    <property type="entry name" value="PAS"/>
    <property type="match status" value="1"/>
</dbReference>
<evidence type="ECO:0000259" key="10">
    <source>
        <dbReference type="PROSITE" id="PS50113"/>
    </source>
</evidence>
<dbReference type="CDD" id="cd00082">
    <property type="entry name" value="HisKA"/>
    <property type="match status" value="1"/>
</dbReference>
<proteinExistence type="predicted"/>
<dbReference type="NCBIfam" id="TIGR00229">
    <property type="entry name" value="sensory_box"/>
    <property type="match status" value="2"/>
</dbReference>
<dbReference type="PROSITE" id="PS50113">
    <property type="entry name" value="PAC"/>
    <property type="match status" value="1"/>
</dbReference>
<evidence type="ECO:0000256" key="7">
    <source>
        <dbReference type="ARBA" id="ARBA00023136"/>
    </source>
</evidence>
<dbReference type="OrthoDB" id="9813151at2"/>
<dbReference type="FunFam" id="1.10.287.130:FF:000001">
    <property type="entry name" value="Two-component sensor histidine kinase"/>
    <property type="match status" value="1"/>
</dbReference>
<dbReference type="InterPro" id="IPR013767">
    <property type="entry name" value="PAS_fold"/>
</dbReference>
<dbReference type="GO" id="GO:0000155">
    <property type="term" value="F:phosphorelay sensor kinase activity"/>
    <property type="evidence" value="ECO:0007669"/>
    <property type="project" value="InterPro"/>
</dbReference>
<dbReference type="PROSITE" id="PS50109">
    <property type="entry name" value="HIS_KIN"/>
    <property type="match status" value="1"/>
</dbReference>
<evidence type="ECO:0000259" key="9">
    <source>
        <dbReference type="PROSITE" id="PS50112"/>
    </source>
</evidence>
<evidence type="ECO:0000256" key="5">
    <source>
        <dbReference type="ARBA" id="ARBA00022777"/>
    </source>
</evidence>
<dbReference type="Proteomes" id="UP000434850">
    <property type="component" value="Unassembled WGS sequence"/>
</dbReference>
<dbReference type="InterPro" id="IPR003661">
    <property type="entry name" value="HisK_dim/P_dom"/>
</dbReference>
<dbReference type="GO" id="GO:0005886">
    <property type="term" value="C:plasma membrane"/>
    <property type="evidence" value="ECO:0007669"/>
    <property type="project" value="TreeGrafter"/>
</dbReference>
<gene>
    <name evidence="11" type="ORF">GO816_15165</name>
</gene>
<keyword evidence="7" id="KW-0472">Membrane</keyword>
<evidence type="ECO:0000259" key="8">
    <source>
        <dbReference type="PROSITE" id="PS50109"/>
    </source>
</evidence>
<feature type="domain" description="Histidine kinase" evidence="8">
    <location>
        <begin position="455"/>
        <end position="668"/>
    </location>
</feature>
<dbReference type="SMART" id="SM00387">
    <property type="entry name" value="HATPase_c"/>
    <property type="match status" value="1"/>
</dbReference>
<dbReference type="Pfam" id="PF00512">
    <property type="entry name" value="HisKA"/>
    <property type="match status" value="1"/>
</dbReference>
<organism evidence="11 12">
    <name type="scientific">Mucilaginibacter aquatilis</name>
    <dbReference type="NCBI Taxonomy" id="1517760"/>
    <lineage>
        <taxon>Bacteria</taxon>
        <taxon>Pseudomonadati</taxon>
        <taxon>Bacteroidota</taxon>
        <taxon>Sphingobacteriia</taxon>
        <taxon>Sphingobacteriales</taxon>
        <taxon>Sphingobacteriaceae</taxon>
        <taxon>Mucilaginibacter</taxon>
    </lineage>
</organism>
<dbReference type="SUPFAM" id="SSF47384">
    <property type="entry name" value="Homodimeric domain of signal transducing histidine kinase"/>
    <property type="match status" value="1"/>
</dbReference>
<dbReference type="Pfam" id="PF13426">
    <property type="entry name" value="PAS_9"/>
    <property type="match status" value="1"/>
</dbReference>
<dbReference type="Gene3D" id="3.30.450.40">
    <property type="match status" value="1"/>
</dbReference>
<keyword evidence="4" id="KW-0808">Transferase</keyword>
<dbReference type="FunFam" id="3.30.565.10:FF:000006">
    <property type="entry name" value="Sensor histidine kinase WalK"/>
    <property type="match status" value="1"/>
</dbReference>
<dbReference type="CDD" id="cd00130">
    <property type="entry name" value="PAS"/>
    <property type="match status" value="2"/>
</dbReference>
<keyword evidence="6" id="KW-0902">Two-component regulatory system</keyword>
<evidence type="ECO:0000256" key="1">
    <source>
        <dbReference type="ARBA" id="ARBA00000085"/>
    </source>
</evidence>
<dbReference type="InterPro" id="IPR036097">
    <property type="entry name" value="HisK_dim/P_sf"/>
</dbReference>
<dbReference type="EMBL" id="WQLA01000006">
    <property type="protein sequence ID" value="MVN92476.1"/>
    <property type="molecule type" value="Genomic_DNA"/>
</dbReference>